<dbReference type="AlphaFoldDB" id="A0A8H8R2G4"/>
<dbReference type="Pfam" id="PF01370">
    <property type="entry name" value="Epimerase"/>
    <property type="match status" value="1"/>
</dbReference>
<organism evidence="4 5">
    <name type="scientific">Lachnellula hyalina</name>
    <dbReference type="NCBI Taxonomy" id="1316788"/>
    <lineage>
        <taxon>Eukaryota</taxon>
        <taxon>Fungi</taxon>
        <taxon>Dikarya</taxon>
        <taxon>Ascomycota</taxon>
        <taxon>Pezizomycotina</taxon>
        <taxon>Leotiomycetes</taxon>
        <taxon>Helotiales</taxon>
        <taxon>Lachnaceae</taxon>
        <taxon>Lachnellula</taxon>
    </lineage>
</organism>
<dbReference type="InterPro" id="IPR036291">
    <property type="entry name" value="NAD(P)-bd_dom_sf"/>
</dbReference>
<comment type="caution">
    <text evidence="4">The sequence shown here is derived from an EMBL/GenBank/DDBJ whole genome shotgun (WGS) entry which is preliminary data.</text>
</comment>
<evidence type="ECO:0000313" key="5">
    <source>
        <dbReference type="Proteomes" id="UP000431533"/>
    </source>
</evidence>
<keyword evidence="5" id="KW-1185">Reference proteome</keyword>
<dbReference type="RefSeq" id="XP_031005931.1">
    <property type="nucleotide sequence ID" value="XM_031150235.1"/>
</dbReference>
<dbReference type="Gene3D" id="3.40.50.720">
    <property type="entry name" value="NAD(P)-binding Rossmann-like Domain"/>
    <property type="match status" value="1"/>
</dbReference>
<dbReference type="PANTHER" id="PTHR10366:SF564">
    <property type="entry name" value="STEROL-4-ALPHA-CARBOXYLATE 3-DEHYDROGENASE, DECARBOXYLATING"/>
    <property type="match status" value="1"/>
</dbReference>
<proteinExistence type="inferred from homology"/>
<dbReference type="EMBL" id="QGMH01000054">
    <property type="protein sequence ID" value="TVY27143.1"/>
    <property type="molecule type" value="Genomic_DNA"/>
</dbReference>
<dbReference type="OrthoDB" id="2735536at2759"/>
<dbReference type="Proteomes" id="UP000431533">
    <property type="component" value="Unassembled WGS sequence"/>
</dbReference>
<evidence type="ECO:0000313" key="4">
    <source>
        <dbReference type="EMBL" id="TVY27143.1"/>
    </source>
</evidence>
<feature type="domain" description="NAD-dependent epimerase/dehydratase" evidence="3">
    <location>
        <begin position="15"/>
        <end position="272"/>
    </location>
</feature>
<dbReference type="GeneID" id="41985484"/>
<gene>
    <name evidence="4" type="primary">FUM13_0</name>
    <name evidence="4" type="ORF">LHYA1_G005286</name>
</gene>
<sequence>MYFSPQQALIQHLQITGATGFIGFAVLHQALESGYRVRISIRKEPQAQTLSSHPLIAPFVAQGNVSFAIVPDITVPGAFDEALKDVVYVEHLASALPSPTENPEQDIVQPAIHGTTSILTSALLHASIKRIIITSSIAAILSSAAQTDGTPTAPYTSSSRVSPLPSGPWANGVVAYRGAKALALDATDRFVAEKAPRFSIVNIMPGYVIGRNGLATSARELQNGSNNVVLSLVTGNVGKEPQPATVVDVRDVTRVQVEALDERKVVGAYRSFVVDAGKVDLNDVVGIAKREFEGAFEEGILREGGTNSVSHDFDGSETEGVFGKLKGLEEMVKSVVRQYVELKEKEV</sequence>
<dbReference type="PANTHER" id="PTHR10366">
    <property type="entry name" value="NAD DEPENDENT EPIMERASE/DEHYDRATASE"/>
    <property type="match status" value="1"/>
</dbReference>
<dbReference type="SUPFAM" id="SSF51735">
    <property type="entry name" value="NAD(P)-binding Rossmann-fold domains"/>
    <property type="match status" value="1"/>
</dbReference>
<dbReference type="InterPro" id="IPR050425">
    <property type="entry name" value="NAD(P)_dehydrat-like"/>
</dbReference>
<name>A0A8H8R2G4_9HELO</name>
<dbReference type="GO" id="GO:0016616">
    <property type="term" value="F:oxidoreductase activity, acting on the CH-OH group of donors, NAD or NADP as acceptor"/>
    <property type="evidence" value="ECO:0007669"/>
    <property type="project" value="TreeGrafter"/>
</dbReference>
<reference evidence="4 5" key="1">
    <citation type="submission" date="2018-05" db="EMBL/GenBank/DDBJ databases">
        <title>Genome sequencing and assembly of the regulated plant pathogen Lachnellula willkommii and related sister species for the development of diagnostic species identification markers.</title>
        <authorList>
            <person name="Giroux E."/>
            <person name="Bilodeau G."/>
        </authorList>
    </citation>
    <scope>NUCLEOTIDE SEQUENCE [LARGE SCALE GENOMIC DNA]</scope>
    <source>
        <strain evidence="4 5">CBS 185.66</strain>
    </source>
</reference>
<comment type="similarity">
    <text evidence="2">Belongs to the NAD(P)-dependent epimerase/dehydratase family. Dihydroflavonol-4-reductase subfamily.</text>
</comment>
<evidence type="ECO:0000256" key="2">
    <source>
        <dbReference type="ARBA" id="ARBA00023445"/>
    </source>
</evidence>
<dbReference type="InterPro" id="IPR001509">
    <property type="entry name" value="Epimerase_deHydtase"/>
</dbReference>
<evidence type="ECO:0000259" key="3">
    <source>
        <dbReference type="Pfam" id="PF01370"/>
    </source>
</evidence>
<evidence type="ECO:0000256" key="1">
    <source>
        <dbReference type="ARBA" id="ARBA00023002"/>
    </source>
</evidence>
<accession>A0A8H8R2G4</accession>
<protein>
    <submittedName>
        <fullName evidence="4">NAD-dependent epimerase/dehydratase</fullName>
    </submittedName>
</protein>
<keyword evidence="1" id="KW-0560">Oxidoreductase</keyword>